<proteinExistence type="predicted"/>
<dbReference type="EMBL" id="AP014961">
    <property type="protein sequence ID" value="BAS93381.1"/>
    <property type="molecule type" value="Genomic_DNA"/>
</dbReference>
<reference evidence="1 2" key="3">
    <citation type="journal article" date="2013" name="Rice">
        <title>Improvement of the Oryza sativa Nipponbare reference genome using next generation sequence and optical map data.</title>
        <authorList>
            <person name="Kawahara Y."/>
            <person name="de la Bastide M."/>
            <person name="Hamilton J.P."/>
            <person name="Kanamori H."/>
            <person name="McCombie W.R."/>
            <person name="Ouyang S."/>
            <person name="Schwartz D.C."/>
            <person name="Tanaka T."/>
            <person name="Wu J."/>
            <person name="Zhou S."/>
            <person name="Childs K.L."/>
            <person name="Davidson R.M."/>
            <person name="Lin H."/>
            <person name="Quesada-Ocampo L."/>
            <person name="Vaillancourt B."/>
            <person name="Sakai H."/>
            <person name="Lee S.S."/>
            <person name="Kim J."/>
            <person name="Numa H."/>
            <person name="Itoh T."/>
            <person name="Buell C.R."/>
            <person name="Matsumoto T."/>
        </authorList>
    </citation>
    <scope>NUCLEOTIDE SEQUENCE [LARGE SCALE GENOMIC DNA]</scope>
    <source>
        <strain evidence="2">cv. Nipponbare</strain>
    </source>
</reference>
<dbReference type="AlphaFoldDB" id="A0A0P0WKW8"/>
<protein>
    <submittedName>
        <fullName evidence="1">Os05g0324500 protein</fullName>
    </submittedName>
</protein>
<gene>
    <name evidence="1" type="ordered locus">Os05g0324500</name>
    <name evidence="1" type="ORF">OSNPB_050324500</name>
</gene>
<dbReference type="InParanoid" id="A0A0P0WKW8"/>
<dbReference type="PaxDb" id="39947-A0A0P0WKW8"/>
<reference evidence="2" key="1">
    <citation type="journal article" date="2005" name="Nature">
        <title>The map-based sequence of the rice genome.</title>
        <authorList>
            <consortium name="International rice genome sequencing project (IRGSP)"/>
            <person name="Matsumoto T."/>
            <person name="Wu J."/>
            <person name="Kanamori H."/>
            <person name="Katayose Y."/>
            <person name="Fujisawa M."/>
            <person name="Namiki N."/>
            <person name="Mizuno H."/>
            <person name="Yamamoto K."/>
            <person name="Antonio B.A."/>
            <person name="Baba T."/>
            <person name="Sakata K."/>
            <person name="Nagamura Y."/>
            <person name="Aoki H."/>
            <person name="Arikawa K."/>
            <person name="Arita K."/>
            <person name="Bito T."/>
            <person name="Chiden Y."/>
            <person name="Fujitsuka N."/>
            <person name="Fukunaka R."/>
            <person name="Hamada M."/>
            <person name="Harada C."/>
            <person name="Hayashi A."/>
            <person name="Hijishita S."/>
            <person name="Honda M."/>
            <person name="Hosokawa S."/>
            <person name="Ichikawa Y."/>
            <person name="Idonuma A."/>
            <person name="Iijima M."/>
            <person name="Ikeda M."/>
            <person name="Ikeno M."/>
            <person name="Ito K."/>
            <person name="Ito S."/>
            <person name="Ito T."/>
            <person name="Ito Y."/>
            <person name="Ito Y."/>
            <person name="Iwabuchi A."/>
            <person name="Kamiya K."/>
            <person name="Karasawa W."/>
            <person name="Kurita K."/>
            <person name="Katagiri S."/>
            <person name="Kikuta A."/>
            <person name="Kobayashi H."/>
            <person name="Kobayashi N."/>
            <person name="Machita K."/>
            <person name="Maehara T."/>
            <person name="Masukawa M."/>
            <person name="Mizubayashi T."/>
            <person name="Mukai Y."/>
            <person name="Nagasaki H."/>
            <person name="Nagata Y."/>
            <person name="Naito S."/>
            <person name="Nakashima M."/>
            <person name="Nakama Y."/>
            <person name="Nakamichi Y."/>
            <person name="Nakamura M."/>
            <person name="Meguro A."/>
            <person name="Negishi M."/>
            <person name="Ohta I."/>
            <person name="Ohta T."/>
            <person name="Okamoto M."/>
            <person name="Ono N."/>
            <person name="Saji S."/>
            <person name="Sakaguchi M."/>
            <person name="Sakai K."/>
            <person name="Shibata M."/>
            <person name="Shimokawa T."/>
            <person name="Song J."/>
            <person name="Takazaki Y."/>
            <person name="Terasawa K."/>
            <person name="Tsugane M."/>
            <person name="Tsuji K."/>
            <person name="Ueda S."/>
            <person name="Waki K."/>
            <person name="Yamagata H."/>
            <person name="Yamamoto M."/>
            <person name="Yamamoto S."/>
            <person name="Yamane H."/>
            <person name="Yoshiki S."/>
            <person name="Yoshihara R."/>
            <person name="Yukawa K."/>
            <person name="Zhong H."/>
            <person name="Yano M."/>
            <person name="Yuan Q."/>
            <person name="Ouyang S."/>
            <person name="Liu J."/>
            <person name="Jones K.M."/>
            <person name="Gansberger K."/>
            <person name="Moffat K."/>
            <person name="Hill J."/>
            <person name="Bera J."/>
            <person name="Fadrosh D."/>
            <person name="Jin S."/>
            <person name="Johri S."/>
            <person name="Kim M."/>
            <person name="Overton L."/>
            <person name="Reardon M."/>
            <person name="Tsitrin T."/>
            <person name="Vuong H."/>
            <person name="Weaver B."/>
            <person name="Ciecko A."/>
            <person name="Tallon L."/>
            <person name="Jackson J."/>
            <person name="Pai G."/>
            <person name="Aken S.V."/>
            <person name="Utterback T."/>
            <person name="Reidmuller S."/>
            <person name="Feldblyum T."/>
            <person name="Hsiao J."/>
            <person name="Zismann V."/>
            <person name="Iobst S."/>
            <person name="de Vazeille A.R."/>
            <person name="Buell C.R."/>
            <person name="Ying K."/>
            <person name="Li Y."/>
            <person name="Lu T."/>
            <person name="Huang Y."/>
            <person name="Zhao Q."/>
            <person name="Feng Q."/>
            <person name="Zhang L."/>
            <person name="Zhu J."/>
            <person name="Weng Q."/>
            <person name="Mu J."/>
            <person name="Lu Y."/>
            <person name="Fan D."/>
            <person name="Liu Y."/>
            <person name="Guan J."/>
            <person name="Zhang Y."/>
            <person name="Yu S."/>
            <person name="Liu X."/>
            <person name="Zhang Y."/>
            <person name="Hong G."/>
            <person name="Han B."/>
            <person name="Choisne N."/>
            <person name="Demange N."/>
            <person name="Orjeda G."/>
            <person name="Samain S."/>
            <person name="Cattolico L."/>
            <person name="Pelletier E."/>
            <person name="Couloux A."/>
            <person name="Segurens B."/>
            <person name="Wincker P."/>
            <person name="D'Hont A."/>
            <person name="Scarpelli C."/>
            <person name="Weissenbach J."/>
            <person name="Salanoubat M."/>
            <person name="Quetier F."/>
            <person name="Yu Y."/>
            <person name="Kim H.R."/>
            <person name="Rambo T."/>
            <person name="Currie J."/>
            <person name="Collura K."/>
            <person name="Luo M."/>
            <person name="Yang T."/>
            <person name="Ammiraju J.S.S."/>
            <person name="Engler F."/>
            <person name="Soderlund C."/>
            <person name="Wing R.A."/>
            <person name="Palmer L.E."/>
            <person name="de la Bastide M."/>
            <person name="Spiegel L."/>
            <person name="Nascimento L."/>
            <person name="Zutavern T."/>
            <person name="O'Shaughnessy A."/>
            <person name="Dike S."/>
            <person name="Dedhia N."/>
            <person name="Preston R."/>
            <person name="Balija V."/>
            <person name="McCombie W.R."/>
            <person name="Chow T."/>
            <person name="Chen H."/>
            <person name="Chung M."/>
            <person name="Chen C."/>
            <person name="Shaw J."/>
            <person name="Wu H."/>
            <person name="Hsiao K."/>
            <person name="Chao Y."/>
            <person name="Chu M."/>
            <person name="Cheng C."/>
            <person name="Hour A."/>
            <person name="Lee P."/>
            <person name="Lin S."/>
            <person name="Lin Y."/>
            <person name="Liou J."/>
            <person name="Liu S."/>
            <person name="Hsing Y."/>
            <person name="Raghuvanshi S."/>
            <person name="Mohanty A."/>
            <person name="Bharti A.K."/>
            <person name="Gaur A."/>
            <person name="Gupta V."/>
            <person name="Kumar D."/>
            <person name="Ravi V."/>
            <person name="Vij S."/>
            <person name="Kapur A."/>
            <person name="Khurana P."/>
            <person name="Khurana P."/>
            <person name="Khurana J.P."/>
            <person name="Tyagi A.K."/>
            <person name="Gaikwad K."/>
            <person name="Singh A."/>
            <person name="Dalal V."/>
            <person name="Srivastava S."/>
            <person name="Dixit A."/>
            <person name="Pal A.K."/>
            <person name="Ghazi I.A."/>
            <person name="Yadav M."/>
            <person name="Pandit A."/>
            <person name="Bhargava A."/>
            <person name="Sureshbabu K."/>
            <person name="Batra K."/>
            <person name="Sharma T.R."/>
            <person name="Mohapatra T."/>
            <person name="Singh N.K."/>
            <person name="Messing J."/>
            <person name="Nelson A.B."/>
            <person name="Fuks G."/>
            <person name="Kavchok S."/>
            <person name="Keizer G."/>
            <person name="Linton E."/>
            <person name="Llaca V."/>
            <person name="Song R."/>
            <person name="Tanyolac B."/>
            <person name="Young S."/>
            <person name="Ho-Il K."/>
            <person name="Hahn J.H."/>
            <person name="Sangsakoo G."/>
            <person name="Vanavichit A."/>
            <person name="de Mattos Luiz.A.T."/>
            <person name="Zimmer P.D."/>
            <person name="Malone G."/>
            <person name="Dellagostin O."/>
            <person name="de Oliveira A.C."/>
            <person name="Bevan M."/>
            <person name="Bancroft I."/>
            <person name="Minx P."/>
            <person name="Cordum H."/>
            <person name="Wilson R."/>
            <person name="Cheng Z."/>
            <person name="Jin W."/>
            <person name="Jiang J."/>
            <person name="Leong S.A."/>
            <person name="Iwama H."/>
            <person name="Gojobori T."/>
            <person name="Itoh T."/>
            <person name="Niimura Y."/>
            <person name="Fujii Y."/>
            <person name="Habara T."/>
            <person name="Sakai H."/>
            <person name="Sato Y."/>
            <person name="Wilson G."/>
            <person name="Kumar K."/>
            <person name="McCouch S."/>
            <person name="Juretic N."/>
            <person name="Hoen D."/>
            <person name="Wright S."/>
            <person name="Bruskiewich R."/>
            <person name="Bureau T."/>
            <person name="Miyao A."/>
            <person name="Hirochika H."/>
            <person name="Nishikawa T."/>
            <person name="Kadowaki K."/>
            <person name="Sugiura M."/>
            <person name="Burr B."/>
            <person name="Sasaki T."/>
        </authorList>
    </citation>
    <scope>NUCLEOTIDE SEQUENCE [LARGE SCALE GENOMIC DNA]</scope>
    <source>
        <strain evidence="2">cv. Nipponbare</strain>
    </source>
</reference>
<evidence type="ECO:0000313" key="2">
    <source>
        <dbReference type="Proteomes" id="UP000059680"/>
    </source>
</evidence>
<dbReference type="Proteomes" id="UP000059680">
    <property type="component" value="Chromosome 5"/>
</dbReference>
<evidence type="ECO:0000313" key="1">
    <source>
        <dbReference type="EMBL" id="BAS93381.1"/>
    </source>
</evidence>
<name>A0A0P0WKW8_ORYSJ</name>
<reference evidence="1 2" key="2">
    <citation type="journal article" date="2013" name="Plant Cell Physiol.">
        <title>Rice Annotation Project Database (RAP-DB): an integrative and interactive database for rice genomics.</title>
        <authorList>
            <person name="Sakai H."/>
            <person name="Lee S.S."/>
            <person name="Tanaka T."/>
            <person name="Numa H."/>
            <person name="Kim J."/>
            <person name="Kawahara Y."/>
            <person name="Wakimoto H."/>
            <person name="Yang C.C."/>
            <person name="Iwamoto M."/>
            <person name="Abe T."/>
            <person name="Yamada Y."/>
            <person name="Muto A."/>
            <person name="Inokuchi H."/>
            <person name="Ikemura T."/>
            <person name="Matsumoto T."/>
            <person name="Sasaki T."/>
            <person name="Itoh T."/>
        </authorList>
    </citation>
    <scope>NUCLEOTIDE SEQUENCE [LARGE SCALE GENOMIC DNA]</scope>
    <source>
        <strain evidence="2">cv. Nipponbare</strain>
    </source>
</reference>
<sequence length="74" mass="7821">MPSAARLWTTEAGSSGTRSAAGLELGRTARFGPEILPRCLVLVVGGDIPGEGRWSVALGEGEEELAWIFHLLSN</sequence>
<keyword evidence="2" id="KW-1185">Reference proteome</keyword>
<accession>A0A0P0WKW8</accession>
<organism evidence="1 2">
    <name type="scientific">Oryza sativa subsp. japonica</name>
    <name type="common">Rice</name>
    <dbReference type="NCBI Taxonomy" id="39947"/>
    <lineage>
        <taxon>Eukaryota</taxon>
        <taxon>Viridiplantae</taxon>
        <taxon>Streptophyta</taxon>
        <taxon>Embryophyta</taxon>
        <taxon>Tracheophyta</taxon>
        <taxon>Spermatophyta</taxon>
        <taxon>Magnoliopsida</taxon>
        <taxon>Liliopsida</taxon>
        <taxon>Poales</taxon>
        <taxon>Poaceae</taxon>
        <taxon>BOP clade</taxon>
        <taxon>Oryzoideae</taxon>
        <taxon>Oryzeae</taxon>
        <taxon>Oryzinae</taxon>
        <taxon>Oryza</taxon>
        <taxon>Oryza sativa</taxon>
    </lineage>
</organism>